<dbReference type="PANTHER" id="PTHR37309">
    <property type="entry name" value="SLR0284 PROTEIN"/>
    <property type="match status" value="1"/>
</dbReference>
<dbReference type="Proteomes" id="UP000325292">
    <property type="component" value="Chromosome"/>
</dbReference>
<keyword evidence="3" id="KW-1185">Reference proteome</keyword>
<accession>A0ABM6RPZ1</accession>
<dbReference type="Pfam" id="PF04020">
    <property type="entry name" value="Phage_holin_4_2"/>
    <property type="match status" value="1"/>
</dbReference>
<evidence type="ECO:0000256" key="1">
    <source>
        <dbReference type="SAM" id="Phobius"/>
    </source>
</evidence>
<evidence type="ECO:0008006" key="4">
    <source>
        <dbReference type="Google" id="ProtNLM"/>
    </source>
</evidence>
<feature type="transmembrane region" description="Helical" evidence="1">
    <location>
        <begin position="86"/>
        <end position="105"/>
    </location>
</feature>
<keyword evidence="1" id="KW-1133">Transmembrane helix</keyword>
<feature type="transmembrane region" description="Helical" evidence="1">
    <location>
        <begin position="7"/>
        <end position="24"/>
    </location>
</feature>
<feature type="transmembrane region" description="Helical" evidence="1">
    <location>
        <begin position="30"/>
        <end position="49"/>
    </location>
</feature>
<dbReference type="PANTHER" id="PTHR37309:SF1">
    <property type="entry name" value="SLR0284 PROTEIN"/>
    <property type="match status" value="1"/>
</dbReference>
<evidence type="ECO:0000313" key="2">
    <source>
        <dbReference type="EMBL" id="AUW93475.1"/>
    </source>
</evidence>
<reference evidence="2 3" key="1">
    <citation type="journal article" date="2019" name="Sci. Rep.">
        <title>Sulfobacillus thermotolerans: new insights into resistance and metabolic capacities of acidophilic chemolithotrophs.</title>
        <authorList>
            <person name="Panyushkina A.E."/>
            <person name="Babenko V.V."/>
            <person name="Nikitina A.S."/>
            <person name="Selezneva O.V."/>
            <person name="Tsaplina I.A."/>
            <person name="Letarova M.A."/>
            <person name="Kostryukova E.S."/>
            <person name="Letarov A.V."/>
        </authorList>
    </citation>
    <scope>NUCLEOTIDE SEQUENCE [LARGE SCALE GENOMIC DNA]</scope>
    <source>
        <strain evidence="2 3">Kr1</strain>
    </source>
</reference>
<dbReference type="EMBL" id="CP019454">
    <property type="protein sequence ID" value="AUW93475.1"/>
    <property type="molecule type" value="Genomic_DNA"/>
</dbReference>
<feature type="transmembrane region" description="Helical" evidence="1">
    <location>
        <begin position="61"/>
        <end position="80"/>
    </location>
</feature>
<protein>
    <recommendedName>
        <fullName evidence="4">Phage holin family protein</fullName>
    </recommendedName>
</protein>
<gene>
    <name evidence="2" type="ORF">BXT84_05530</name>
</gene>
<organism evidence="2 3">
    <name type="scientific">Sulfobacillus thermotolerans</name>
    <dbReference type="NCBI Taxonomy" id="338644"/>
    <lineage>
        <taxon>Bacteria</taxon>
        <taxon>Bacillati</taxon>
        <taxon>Bacillota</taxon>
        <taxon>Clostridia</taxon>
        <taxon>Eubacteriales</taxon>
        <taxon>Clostridiales Family XVII. Incertae Sedis</taxon>
        <taxon>Sulfobacillus</taxon>
    </lineage>
</organism>
<dbReference type="InterPro" id="IPR007165">
    <property type="entry name" value="Phage_holin_4_2"/>
</dbReference>
<name>A0ABM6RPZ1_9FIRM</name>
<keyword evidence="1" id="KW-0472">Membrane</keyword>
<evidence type="ECO:0000313" key="3">
    <source>
        <dbReference type="Proteomes" id="UP000325292"/>
    </source>
</evidence>
<sequence>MSWVGTIVRFIVATLVLMFMGYVVPGFSHLGFWSAMLAALVIALAGYLIEVMFGKSASPYGRGLVGFIVSAIVIYFAQFVLPGMHVSILAAFIAAFIIGLVDLFIPTAVR</sequence>
<keyword evidence="1" id="KW-0812">Transmembrane</keyword>
<proteinExistence type="predicted"/>